<proteinExistence type="predicted"/>
<keyword evidence="3" id="KW-1185">Reference proteome</keyword>
<dbReference type="AlphaFoldDB" id="A0A553JUI7"/>
<keyword evidence="1" id="KW-0732">Signal</keyword>
<evidence type="ECO:0008006" key="4">
    <source>
        <dbReference type="Google" id="ProtNLM"/>
    </source>
</evidence>
<protein>
    <recommendedName>
        <fullName evidence="4">Phosphatase</fullName>
    </recommendedName>
</protein>
<dbReference type="CDD" id="cd14503">
    <property type="entry name" value="PTP-bact"/>
    <property type="match status" value="1"/>
</dbReference>
<dbReference type="SUPFAM" id="SSF52799">
    <property type="entry name" value="(Phosphotyrosine protein) phosphatases II"/>
    <property type="match status" value="1"/>
</dbReference>
<comment type="caution">
    <text evidence="2">The sequence shown here is derived from an EMBL/GenBank/DDBJ whole genome shotgun (WGS) entry which is preliminary data.</text>
</comment>
<dbReference type="EMBL" id="VKGK01000001">
    <property type="protein sequence ID" value="TRY16115.1"/>
    <property type="molecule type" value="Genomic_DNA"/>
</dbReference>
<sequence>MNRSIFVAVILSNLLSISSTQAAISPATLEEIKAVEFNGDNIITAGLPSDVEFAKLQQAGVDLVINLIPAGNPSGHQDEASLVTGANMEYVHIGVDWNKPTREDVEQFFKIMDANQGKDILIHCAANYRASAFYTQATSRCSFQSSRRIAEQGSD</sequence>
<dbReference type="OrthoDB" id="7391097at2"/>
<dbReference type="Gene3D" id="3.90.190.10">
    <property type="entry name" value="Protein tyrosine phosphatase superfamily"/>
    <property type="match status" value="1"/>
</dbReference>
<dbReference type="RefSeq" id="WP_143562560.1">
    <property type="nucleotide sequence ID" value="NZ_BMPL01000022.1"/>
</dbReference>
<dbReference type="Proteomes" id="UP000318126">
    <property type="component" value="Unassembled WGS sequence"/>
</dbReference>
<evidence type="ECO:0000313" key="3">
    <source>
        <dbReference type="Proteomes" id="UP000318126"/>
    </source>
</evidence>
<feature type="chain" id="PRO_5021702445" description="Phosphatase" evidence="1">
    <location>
        <begin position="23"/>
        <end position="155"/>
    </location>
</feature>
<name>A0A553JUI7_SHEHA</name>
<gene>
    <name evidence="2" type="ORF">FN961_00320</name>
</gene>
<dbReference type="InterPro" id="IPR029021">
    <property type="entry name" value="Prot-tyrosine_phosphatase-like"/>
</dbReference>
<evidence type="ECO:0000313" key="2">
    <source>
        <dbReference type="EMBL" id="TRY16115.1"/>
    </source>
</evidence>
<evidence type="ECO:0000256" key="1">
    <source>
        <dbReference type="SAM" id="SignalP"/>
    </source>
</evidence>
<dbReference type="Pfam" id="PF22785">
    <property type="entry name" value="Tc-R-P"/>
    <property type="match status" value="1"/>
</dbReference>
<feature type="signal peptide" evidence="1">
    <location>
        <begin position="1"/>
        <end position="22"/>
    </location>
</feature>
<accession>A0A553JUI7</accession>
<reference evidence="3" key="1">
    <citation type="submission" date="2019-07" db="EMBL/GenBank/DDBJ databases">
        <title>Shewanella sp. YLB-08 draft genomic sequence.</title>
        <authorList>
            <person name="Yu L."/>
        </authorList>
    </citation>
    <scope>NUCLEOTIDE SEQUENCE [LARGE SCALE GENOMIC DNA]</scope>
    <source>
        <strain evidence="3">JCM 20706</strain>
    </source>
</reference>
<organism evidence="2 3">
    <name type="scientific">Shewanella hanedai</name>
    <name type="common">Alteromonas hanedai</name>
    <dbReference type="NCBI Taxonomy" id="25"/>
    <lineage>
        <taxon>Bacteria</taxon>
        <taxon>Pseudomonadati</taxon>
        <taxon>Pseudomonadota</taxon>
        <taxon>Gammaproteobacteria</taxon>
        <taxon>Alteromonadales</taxon>
        <taxon>Shewanellaceae</taxon>
        <taxon>Shewanella</taxon>
    </lineage>
</organism>